<dbReference type="PANTHER" id="PTHR46534">
    <property type="entry name" value="IGGFC_BINDING DOMAIN-CONTAINING PROTEIN"/>
    <property type="match status" value="1"/>
</dbReference>
<keyword evidence="1" id="KW-0732">Signal</keyword>
<dbReference type="NCBIfam" id="TIGR04131">
    <property type="entry name" value="Bac_Flav_CTERM"/>
    <property type="match status" value="1"/>
</dbReference>
<dbReference type="InterPro" id="IPR026341">
    <property type="entry name" value="T9SS_type_B"/>
</dbReference>
<dbReference type="RefSeq" id="WP_089795586.1">
    <property type="nucleotide sequence ID" value="NZ_FOIU01000004.1"/>
</dbReference>
<feature type="chain" id="PRO_5011594557" evidence="1">
    <location>
        <begin position="23"/>
        <end position="939"/>
    </location>
</feature>
<dbReference type="PANTHER" id="PTHR46534:SF1">
    <property type="entry name" value="IGGFC-BINDING PROTEIN N-TERMINAL DOMAIN-CONTAINING PROTEIN"/>
    <property type="match status" value="1"/>
</dbReference>
<gene>
    <name evidence="3" type="ORF">SAMN05421841_3881</name>
</gene>
<dbReference type="InterPro" id="IPR035234">
    <property type="entry name" value="IgGFc-bd_N"/>
</dbReference>
<evidence type="ECO:0000313" key="3">
    <source>
        <dbReference type="EMBL" id="SEW48733.1"/>
    </source>
</evidence>
<evidence type="ECO:0000256" key="1">
    <source>
        <dbReference type="SAM" id="SignalP"/>
    </source>
</evidence>
<dbReference type="EMBL" id="FOIU01000004">
    <property type="protein sequence ID" value="SEW48733.1"/>
    <property type="molecule type" value="Genomic_DNA"/>
</dbReference>
<name>A0A1I0S2P0_9FLAO</name>
<accession>A0A1I0S2P0</accession>
<sequence length="939" mass="101270">MKKQLYSLVLFLFTFIAISAQRDTEHWFAPFSAANLSSTAKQAVYLSTDSATPFNVDIYNNNVIIATVAISKGNPQSYNITAADMIGSTAGDLFTVGTKGLYLKGEKPFFASFRFVVPAHGEILTSKGKAGVGTKFYAVVAPITNPTQGMNFTTGILATENNTTVTISGYSPNVVFTNGVTATSTPSMSITLNKGQSYIVEGRGNVTGNSTGFIGSKITSDKPISVTNGNFLGEYNIGTSLTGGDIVMDQSVPVDRLGKEFVIVKGFGNIAAKTEDVLLVATEDNTEIYVNNNPAPVATINEGQHYRVNEPNNVNYIDQGSGHYNMYVRTTKNAYVYQLLAGTATSSATIGFNYIPPLNCLLPRKIDEIGMIEWLPQAANNIKLNILTEKGAAVTVNGVTPTAAQGPYDVTGTTDWVSYSLTGVTGNVTIISTKAVTAGIAGGSGVVGYGGYFAGFSSVPAISKSGDCVPGAILETGDSFETYQWYLNGNPIPGATTYTYTPMQPGNYTVKVGMGGCFATTPVYEVESCYEQVTKSLIVCETQKTIIPKFTNHTVPFIPSTVQIDTAPTNGTATIDAATGTITYTANTNFIGNDLMVYHFCANPTTGVGCEQVTLHLKVDPNPTVKNVTIQSCYLDSNPNMAAFNLETAPIVTQTGYTILYYPTLADLNNGTNVISNASTYISSNTTVYANVTNSNGCSSIAQITLVVLPPVKSTVLSDKIICIENKATLDAGPGFDGYRWSTGETTQAITVPVGAYWVQLKTGECFTRQDVKVLAAEQPVISNLEIKNNTITVSVIGGTQPYKYSLDGATWQDSNFFGNLPRGENSIYVKDFYNCEPIDVTVTVPNLLNAITPNGDNKNDYIDYSELAYKKNLIFNIYDRYGNKVYQADRFSAYKWDGTMYGKKVPTATYWYEITWTEPNKAQTQIKYSGWILVKNLE</sequence>
<dbReference type="STRING" id="356305.SAMN05421841_3881"/>
<dbReference type="AlphaFoldDB" id="A0A1I0S2P0"/>
<dbReference type="Pfam" id="PF17517">
    <property type="entry name" value="IgGFc_binding"/>
    <property type="match status" value="1"/>
</dbReference>
<evidence type="ECO:0000259" key="2">
    <source>
        <dbReference type="Pfam" id="PF17517"/>
    </source>
</evidence>
<organism evidence="3 4">
    <name type="scientific">Chryseobacterium wanjuense</name>
    <dbReference type="NCBI Taxonomy" id="356305"/>
    <lineage>
        <taxon>Bacteria</taxon>
        <taxon>Pseudomonadati</taxon>
        <taxon>Bacteroidota</taxon>
        <taxon>Flavobacteriia</taxon>
        <taxon>Flavobacteriales</taxon>
        <taxon>Weeksellaceae</taxon>
        <taxon>Chryseobacterium group</taxon>
        <taxon>Chryseobacterium</taxon>
    </lineage>
</organism>
<keyword evidence="4" id="KW-1185">Reference proteome</keyword>
<evidence type="ECO:0000313" key="4">
    <source>
        <dbReference type="Proteomes" id="UP000199469"/>
    </source>
</evidence>
<reference evidence="4" key="1">
    <citation type="submission" date="2016-10" db="EMBL/GenBank/DDBJ databases">
        <authorList>
            <person name="Varghese N."/>
            <person name="Submissions S."/>
        </authorList>
    </citation>
    <scope>NUCLEOTIDE SEQUENCE [LARGE SCALE GENOMIC DNA]</scope>
    <source>
        <strain evidence="4">DSM 17724</strain>
    </source>
</reference>
<feature type="signal peptide" evidence="1">
    <location>
        <begin position="1"/>
        <end position="22"/>
    </location>
</feature>
<proteinExistence type="predicted"/>
<dbReference type="Proteomes" id="UP000199469">
    <property type="component" value="Unassembled WGS sequence"/>
</dbReference>
<dbReference type="OrthoDB" id="9765926at2"/>
<dbReference type="Pfam" id="PF13585">
    <property type="entry name" value="CHU_C"/>
    <property type="match status" value="1"/>
</dbReference>
<feature type="domain" description="IgGFc-binding protein N-terminal" evidence="2">
    <location>
        <begin position="130"/>
        <end position="442"/>
    </location>
</feature>
<protein>
    <submittedName>
        <fullName evidence="3">Gliding motility-associated C-terminal domain-containing protein</fullName>
    </submittedName>
</protein>